<dbReference type="AlphaFoldDB" id="A0AAP0RNC6"/>
<name>A0AAP0RNC6_LIQFO</name>
<protein>
    <submittedName>
        <fullName evidence="2">Uncharacterized protein</fullName>
    </submittedName>
</protein>
<feature type="transmembrane region" description="Helical" evidence="1">
    <location>
        <begin position="118"/>
        <end position="139"/>
    </location>
</feature>
<organism evidence="2 3">
    <name type="scientific">Liquidambar formosana</name>
    <name type="common">Formosan gum</name>
    <dbReference type="NCBI Taxonomy" id="63359"/>
    <lineage>
        <taxon>Eukaryota</taxon>
        <taxon>Viridiplantae</taxon>
        <taxon>Streptophyta</taxon>
        <taxon>Embryophyta</taxon>
        <taxon>Tracheophyta</taxon>
        <taxon>Spermatophyta</taxon>
        <taxon>Magnoliopsida</taxon>
        <taxon>eudicotyledons</taxon>
        <taxon>Gunneridae</taxon>
        <taxon>Pentapetalae</taxon>
        <taxon>Saxifragales</taxon>
        <taxon>Altingiaceae</taxon>
        <taxon>Liquidambar</taxon>
    </lineage>
</organism>
<evidence type="ECO:0000313" key="2">
    <source>
        <dbReference type="EMBL" id="KAK9281103.1"/>
    </source>
</evidence>
<dbReference type="EMBL" id="JBBPBK010000007">
    <property type="protein sequence ID" value="KAK9281103.1"/>
    <property type="molecule type" value="Genomic_DNA"/>
</dbReference>
<evidence type="ECO:0000313" key="3">
    <source>
        <dbReference type="Proteomes" id="UP001415857"/>
    </source>
</evidence>
<keyword evidence="3" id="KW-1185">Reference proteome</keyword>
<keyword evidence="1" id="KW-1133">Transmembrane helix</keyword>
<sequence length="142" mass="16124">MENLKDTKQEEEFARINQSRLINHLMSRQSSDGCFHRVNLQGRNVGAAMIMRRRGSAGEPQDCCSINIYVNNNIQGVNNSILVGSEVKLRDPGVCLSFRDVTLGEEFLEIKKNKKDAWGFRVGFCGMFLFVLISLFMLLSLF</sequence>
<reference evidence="2 3" key="1">
    <citation type="journal article" date="2024" name="Plant J.">
        <title>Genome sequences and population genomics reveal climatic adaptation and genomic divergence between two closely related sweetgum species.</title>
        <authorList>
            <person name="Xu W.Q."/>
            <person name="Ren C.Q."/>
            <person name="Zhang X.Y."/>
            <person name="Comes H.P."/>
            <person name="Liu X.H."/>
            <person name="Li Y.G."/>
            <person name="Kettle C.J."/>
            <person name="Jalonen R."/>
            <person name="Gaisberger H."/>
            <person name="Ma Y.Z."/>
            <person name="Qiu Y.X."/>
        </authorList>
    </citation>
    <scope>NUCLEOTIDE SEQUENCE [LARGE SCALE GENOMIC DNA]</scope>
    <source>
        <strain evidence="2">Hangzhou</strain>
    </source>
</reference>
<evidence type="ECO:0000256" key="1">
    <source>
        <dbReference type="SAM" id="Phobius"/>
    </source>
</evidence>
<gene>
    <name evidence="2" type="ORF">L1049_003996</name>
</gene>
<proteinExistence type="predicted"/>
<comment type="caution">
    <text evidence="2">The sequence shown here is derived from an EMBL/GenBank/DDBJ whole genome shotgun (WGS) entry which is preliminary data.</text>
</comment>
<keyword evidence="1" id="KW-0812">Transmembrane</keyword>
<accession>A0AAP0RNC6</accession>
<dbReference type="Proteomes" id="UP001415857">
    <property type="component" value="Unassembled WGS sequence"/>
</dbReference>
<keyword evidence="1" id="KW-0472">Membrane</keyword>